<reference evidence="1" key="1">
    <citation type="submission" date="2014-11" db="EMBL/GenBank/DDBJ databases">
        <authorList>
            <person name="Amaro Gonzalez C."/>
        </authorList>
    </citation>
    <scope>NUCLEOTIDE SEQUENCE</scope>
</reference>
<sequence>MSLVLGTHFKFTGETCSVLLVGLTGSQKENKKKSLSHTKNFHSEFLGQIHHFKRILTFKKSVTGKGLVFDYIFKFAYI</sequence>
<proteinExistence type="predicted"/>
<accession>A0A0E9XNK2</accession>
<name>A0A0E9XNK2_ANGAN</name>
<organism evidence="1">
    <name type="scientific">Anguilla anguilla</name>
    <name type="common">European freshwater eel</name>
    <name type="synonym">Muraena anguilla</name>
    <dbReference type="NCBI Taxonomy" id="7936"/>
    <lineage>
        <taxon>Eukaryota</taxon>
        <taxon>Metazoa</taxon>
        <taxon>Chordata</taxon>
        <taxon>Craniata</taxon>
        <taxon>Vertebrata</taxon>
        <taxon>Euteleostomi</taxon>
        <taxon>Actinopterygii</taxon>
        <taxon>Neopterygii</taxon>
        <taxon>Teleostei</taxon>
        <taxon>Anguilliformes</taxon>
        <taxon>Anguillidae</taxon>
        <taxon>Anguilla</taxon>
    </lineage>
</organism>
<evidence type="ECO:0000313" key="1">
    <source>
        <dbReference type="EMBL" id="JAI03274.1"/>
    </source>
</evidence>
<dbReference type="EMBL" id="GBXM01005304">
    <property type="protein sequence ID" value="JAI03274.1"/>
    <property type="molecule type" value="Transcribed_RNA"/>
</dbReference>
<protein>
    <submittedName>
        <fullName evidence="1">Uncharacterized protein</fullName>
    </submittedName>
</protein>
<dbReference type="AlphaFoldDB" id="A0A0E9XNK2"/>
<reference evidence="1" key="2">
    <citation type="journal article" date="2015" name="Fish Shellfish Immunol.">
        <title>Early steps in the European eel (Anguilla anguilla)-Vibrio vulnificus interaction in the gills: Role of the RtxA13 toxin.</title>
        <authorList>
            <person name="Callol A."/>
            <person name="Pajuelo D."/>
            <person name="Ebbesson L."/>
            <person name="Teles M."/>
            <person name="MacKenzie S."/>
            <person name="Amaro C."/>
        </authorList>
    </citation>
    <scope>NUCLEOTIDE SEQUENCE</scope>
</reference>